<gene>
    <name evidence="8" type="primary">betI_1</name>
    <name evidence="8" type="ORF">KBTEX_00513</name>
</gene>
<dbReference type="InterPro" id="IPR001647">
    <property type="entry name" value="HTH_TetR"/>
</dbReference>
<evidence type="ECO:0000313" key="8">
    <source>
        <dbReference type="EMBL" id="QEA04209.1"/>
    </source>
</evidence>
<dbReference type="Pfam" id="PF13977">
    <property type="entry name" value="TetR_C_6"/>
    <property type="match status" value="1"/>
</dbReference>
<evidence type="ECO:0000256" key="3">
    <source>
        <dbReference type="ARBA" id="ARBA00023015"/>
    </source>
</evidence>
<dbReference type="InterPro" id="IPR039538">
    <property type="entry name" value="BetI_C"/>
</dbReference>
<comment type="function">
    <text evidence="6">Repressor involved in the biosynthesis of the osmoprotectant glycine betaine. It represses transcription of the choline transporter BetT and the genes of BetAB involved in the synthesis of glycine betaine.</text>
</comment>
<dbReference type="PANTHER" id="PTHR30055:SF234">
    <property type="entry name" value="HTH-TYPE TRANSCRIPTIONAL REGULATOR BETI"/>
    <property type="match status" value="1"/>
</dbReference>
<name>A0A5B8R5R3_9ZZZZ</name>
<dbReference type="InterPro" id="IPR050109">
    <property type="entry name" value="HTH-type_TetR-like_transc_reg"/>
</dbReference>
<dbReference type="HAMAP" id="MF_00768">
    <property type="entry name" value="HTH_type_BetI"/>
    <property type="match status" value="1"/>
</dbReference>
<dbReference type="SUPFAM" id="SSF46689">
    <property type="entry name" value="Homeodomain-like"/>
    <property type="match status" value="1"/>
</dbReference>
<evidence type="ECO:0000256" key="2">
    <source>
        <dbReference type="ARBA" id="ARBA00022491"/>
    </source>
</evidence>
<keyword evidence="4" id="KW-0238">DNA-binding</keyword>
<sequence length="203" mass="22551">MPKRGMEPIRQQQYIEATLAVIHESGLQATTLARVARRAGTSTGLVAHYFGDKTGLLEATFRYLARLLGREYRARLAGAATPLERALALIDTNFADSQARPQVVSGWLSFWSQVNHRPELARVQRVVAARLRSNLLHDLRRLVAYPDAVHIATGLPVMIDGLWLRATLTTGGVNFAEARDLARDYLMTQLAARTREHSHDATA</sequence>
<protein>
    <submittedName>
        <fullName evidence="8">HTH-type transcriptional regulator BetI</fullName>
    </submittedName>
</protein>
<evidence type="ECO:0000256" key="1">
    <source>
        <dbReference type="ARBA" id="ARBA00004719"/>
    </source>
</evidence>
<keyword evidence="5" id="KW-0804">Transcription</keyword>
<proteinExistence type="inferred from homology"/>
<dbReference type="AlphaFoldDB" id="A0A5B8R5R3"/>
<feature type="domain" description="HTH tetR-type" evidence="7">
    <location>
        <begin position="8"/>
        <end position="68"/>
    </location>
</feature>
<accession>A0A5B8R5R3</accession>
<evidence type="ECO:0000256" key="5">
    <source>
        <dbReference type="ARBA" id="ARBA00023163"/>
    </source>
</evidence>
<dbReference type="Gene3D" id="1.10.357.10">
    <property type="entry name" value="Tetracycline Repressor, domain 2"/>
    <property type="match status" value="1"/>
</dbReference>
<dbReference type="NCBIfam" id="TIGR03384">
    <property type="entry name" value="betaine_BetI"/>
    <property type="match status" value="1"/>
</dbReference>
<reference evidence="8" key="1">
    <citation type="submission" date="2019-06" db="EMBL/GenBank/DDBJ databases">
        <authorList>
            <person name="Murdoch R.W."/>
            <person name="Fathepure B."/>
        </authorList>
    </citation>
    <scope>NUCLEOTIDE SEQUENCE</scope>
</reference>
<dbReference type="PANTHER" id="PTHR30055">
    <property type="entry name" value="HTH-TYPE TRANSCRIPTIONAL REGULATOR RUTR"/>
    <property type="match status" value="1"/>
</dbReference>
<dbReference type="Pfam" id="PF00440">
    <property type="entry name" value="TetR_N"/>
    <property type="match status" value="1"/>
</dbReference>
<organism evidence="8">
    <name type="scientific">uncultured organism</name>
    <dbReference type="NCBI Taxonomy" id="155900"/>
    <lineage>
        <taxon>unclassified sequences</taxon>
        <taxon>environmental samples</taxon>
    </lineage>
</organism>
<dbReference type="GO" id="GO:0000976">
    <property type="term" value="F:transcription cis-regulatory region binding"/>
    <property type="evidence" value="ECO:0007669"/>
    <property type="project" value="TreeGrafter"/>
</dbReference>
<evidence type="ECO:0000256" key="4">
    <source>
        <dbReference type="ARBA" id="ARBA00023125"/>
    </source>
</evidence>
<keyword evidence="3" id="KW-0805">Transcription regulation</keyword>
<dbReference type="UniPathway" id="UPA00529"/>
<comment type="pathway">
    <text evidence="1">Amine and polyamine biosynthesis; betaine biosynthesis via choline pathway [regulation].</text>
</comment>
<dbReference type="InterPro" id="IPR036271">
    <property type="entry name" value="Tet_transcr_reg_TetR-rel_C_sf"/>
</dbReference>
<evidence type="ECO:0000256" key="6">
    <source>
        <dbReference type="ARBA" id="ARBA00024936"/>
    </source>
</evidence>
<dbReference type="SUPFAM" id="SSF48498">
    <property type="entry name" value="Tetracyclin repressor-like, C-terminal domain"/>
    <property type="match status" value="1"/>
</dbReference>
<dbReference type="GO" id="GO:0003700">
    <property type="term" value="F:DNA-binding transcription factor activity"/>
    <property type="evidence" value="ECO:0007669"/>
    <property type="project" value="TreeGrafter"/>
</dbReference>
<dbReference type="InterPro" id="IPR017757">
    <property type="entry name" value="Tscrpt_rep_BetI"/>
</dbReference>
<dbReference type="InterPro" id="IPR009057">
    <property type="entry name" value="Homeodomain-like_sf"/>
</dbReference>
<evidence type="ECO:0000259" key="7">
    <source>
        <dbReference type="PROSITE" id="PS50977"/>
    </source>
</evidence>
<dbReference type="PROSITE" id="PS50977">
    <property type="entry name" value="HTH_TETR_2"/>
    <property type="match status" value="1"/>
</dbReference>
<dbReference type="NCBIfam" id="NF001978">
    <property type="entry name" value="PRK00767.1"/>
    <property type="match status" value="1"/>
</dbReference>
<dbReference type="EMBL" id="MN079081">
    <property type="protein sequence ID" value="QEA04209.1"/>
    <property type="molecule type" value="Genomic_DNA"/>
</dbReference>
<keyword evidence="2" id="KW-0678">Repressor</keyword>
<dbReference type="GO" id="GO:0019285">
    <property type="term" value="P:glycine betaine biosynthetic process from choline"/>
    <property type="evidence" value="ECO:0007669"/>
    <property type="project" value="UniProtKB-UniPathway"/>
</dbReference>